<proteinExistence type="predicted"/>
<dbReference type="KEGG" id="thd:BHV28_03420"/>
<dbReference type="GO" id="GO:0016757">
    <property type="term" value="F:glycosyltransferase activity"/>
    <property type="evidence" value="ECO:0007669"/>
    <property type="project" value="UniProtKB-KW"/>
</dbReference>
<feature type="transmembrane region" description="Helical" evidence="4">
    <location>
        <begin position="436"/>
        <end position="464"/>
    </location>
</feature>
<feature type="transmembrane region" description="Helical" evidence="4">
    <location>
        <begin position="827"/>
        <end position="848"/>
    </location>
</feature>
<feature type="region of interest" description="Disordered" evidence="3">
    <location>
        <begin position="2005"/>
        <end position="2025"/>
    </location>
</feature>
<dbReference type="GO" id="GO:0005975">
    <property type="term" value="P:carbohydrate metabolic process"/>
    <property type="evidence" value="ECO:0007669"/>
    <property type="project" value="InterPro"/>
</dbReference>
<dbReference type="InterPro" id="IPR011013">
    <property type="entry name" value="Gal_mutarotase_sf_dom"/>
</dbReference>
<keyword evidence="2" id="KW-0808">Transferase</keyword>
<evidence type="ECO:0000259" key="5">
    <source>
        <dbReference type="Pfam" id="PF06165"/>
    </source>
</evidence>
<dbReference type="InterPro" id="IPR033432">
    <property type="entry name" value="GH94_catalytic"/>
</dbReference>
<feature type="domain" description="Glycosyl hydrolase 94 supersandwich" evidence="5">
    <location>
        <begin position="1540"/>
        <end position="1816"/>
    </location>
</feature>
<feature type="transmembrane region" description="Helical" evidence="4">
    <location>
        <begin position="937"/>
        <end position="963"/>
    </location>
</feature>
<feature type="domain" description="Glycoamylase-like" evidence="6">
    <location>
        <begin position="1290"/>
        <end position="1497"/>
    </location>
</feature>
<evidence type="ECO:0000313" key="8">
    <source>
        <dbReference type="EMBL" id="AQS41058.1"/>
    </source>
</evidence>
<dbReference type="InterPro" id="IPR010383">
    <property type="entry name" value="Glyco_hydrolase_94_b-supersand"/>
</dbReference>
<keyword evidence="4" id="KW-0472">Membrane</keyword>
<dbReference type="STRING" id="1902579.BHV28_03420"/>
<accession>A0A1U9JT67</accession>
<dbReference type="InterPro" id="IPR012341">
    <property type="entry name" value="6hp_glycosidase-like_sf"/>
</dbReference>
<evidence type="ECO:0000256" key="1">
    <source>
        <dbReference type="ARBA" id="ARBA00022676"/>
    </source>
</evidence>
<dbReference type="Gene3D" id="1.50.10.140">
    <property type="match status" value="2"/>
</dbReference>
<sequence>MTGPVSFIQRIFSHNLKNMHALSETASQPIRARYPQAQTLDYLAKAIGAGKKIKLPAYTPFTPPGRLNENAKIILYAFRSLDAAARNNEIVTPAAQWLVDNYYTIDKAVLQIRRDFPRQFLRQLPKSPLADGLPRIFTLAWAYIGAHDSVFSRQTLTALVESCQEATPLTIGELWALPSAVRFMLVENARRLALRIAHGRQMRAAANKIADSLAIAAESQDPQALLAPFAGLVPDTVFSSHLLYRLRSATIDSSAALAWLEEQCNKAGQTVDEATDIAHIRQAESGVSMGNIIRALKTIDDVDWTAWFENVSHVDFLLRDNSDFGTLDTHSRNAYRVVVEQIARRSPLSETDIAHKAIDLAKADSAAQSIAFYLVGDGRPALEQACSFSPPRRLRFMRFVRRLEIWSITLPVSLLVLAIAATAYCLLDKISGSTIAITLAILALFPVMDMAFSLFSTFASWFVAPTRLVGYEYKDGIPEEARTLVAVPTMITSHDFVDEQLRNIEVHYLSNPRGAISFALVTDWADAPWQESKDDLDLLDYAGQGIDALNRHYCGDGQPVFFLLHRRRCFNESEGCWMGWERKRGKLHELNLLLRGDSDTSFFASDPRLPGNVRFVMTLDSDTRLTRNAVTRLAGKLNHPLNRPQFDEKTRCITRGYGILQPRVTASLTTGDEASFLQRVFSVNRGLDPYVFAVSDIYQDLLGEGTFTGKGLYDIDAFEAALAGRVQENAVLSHDLLEASYARAALVSDVEVIEDYPTAYHVDAARHHRWTRGDWQLLPYLFGRKQLNATSRWKMRDNLRRSLTPALWILASLAGWCLLPFKAAIPWQLFLLAALYIAPLLGILRNGFHINRDYLIRGHIQSIFSSVTKAFTEIVLRVTFMAHTACYMVDAALRALYRMGISRRHLLEWRTAAASSAAPNTVLAYIRTMWTAPLAGMAALGTLAALGTPAVFIALPFALLWFFSPLIAWGASRSAAAHDALVLDARDATALRHIARRTWLYYQTFVTQEHNHLPPDNFQEDPEPVVAKRTSPTNIGVYLLSTVAARDFGWLGFDETISRIEKTLATLGKIEKHQGHLYNWYETDTLHPLQPLYISTVDSGNLAGHLITLSAALKQWAEAPAVHIQGNMSGLLDICNILQEELRAVDDGRQTLKPLFTCISDHITALRKQVLEASQTSQNANRQISHIVTRATDIARFAGTLGQEVDNQQGEQIVQWAKQLLNTAEIHAYDLNHQHDFNTLREKLAFLAESARGLAFDMKFDFLERRERRLLSIGYRVETGELDEGCYDLLASEARLSSLFAIAKGDVKVEHWFQLGRPLVPVGWRGALLSWSGSMFEYLMPPLVMRESPGSLLEQTNRLIIRRQIDYAQKRDLPWGISEAAFNARDPWMNYQYSNFGVPSLGLQRGLSRNAVIAPYASILAAQYMPKEAVKNLKKLAQLGALGRYGYHDSVDFTPSRLPQGARHAVIRNYYAHHHGMSILAVNNIVFEGRMRERFHSDPVIEAVELLLQEKAPQEIPVLHAKTANPMRSDTGGFEAAAVRSIKTPLANPRATLFMADGAYQMMLTASGSGYSRWNGFDVTRFQPDGAEDQQGTFLFLRDVASGRWWSATGEPTRVMQEEAHTAFTAEKAEFYKAVDGIQSTVACIAASQGEGEGRRIRLVNTTGTDKIIEVTSYGELALARSNDAAAHPVFSQMFVETDIADKGATIFASRRKRAPEDADIHIAHFVTDSSGAIREAEAETDRRRFIGRGRSIRRPAAFDRDAYFEGIQGCVMDPVMAIRCRVRVPAHKQAELVFWTLAADRREKLENQIAWYRQPNTFSREFSSAWTRAQVTHYQLGLRPQEVSDCQAYAGYLVYPERPWLAPETIAETLGSQSDLWPMAISGDYPLFVLRVDNENHIAILQGLLRAHEYWRRCGLIADIVILNERGFSYAQDTQRAIEWVCEGYRNRSVDGAGKPHIFIIRKDTISQASLNTLLGSARIVLHAGNGTLAEQLQRMETIGTADRENRHSTKGKKIGKASSRIMDTDDSPQATAIGLVSARHGNGATISSDDLNYWNGYGGFAKDGSYVVRLSGANCTPHPWINVISNRSFGIHVSAEGAAFSWAGNSRDYQLTPWSNDPVSNRPGEALYIVDRDSKARFSPVATVERNMNVLYEAQHGAGFSAFRSTHGTLALELVYTIHPEEPLRLARLRVHNKGEDKRQLRLYNYTEWVLGSNRAKTAPFLVPDFDKKRGALLMSNPYNISHGEQLSFAGASQLPQSVTSNRAEFIGKTGTTKHPAAIRAAGALSNTVESGHDPCSALAYDMELEAGETKEIVFYLGHAASQKEATALIKLARTSDFDDILAQQQQVWKDFTGRFQVQTPDPAFDLLVNHWLPYQAYACRIMARSAFYQASGAFGFRDQLQDSLSMMLLNPELARDQIINAAGRQFEQGDVQHWWLPESGAGVRTLISDDVVWLGYSTALYTATTGDYDVLDEKIAFLAGDELADGQHDAFFQPELSRKKATLYEHCALALDLAIKRTGKDGLPLILGGDWNDGMNLVGIKGKGESVWLGWFLSLTLQNFIPIAEGRGDEKHVIAWKKHLHDLNQALDSKGWDGAWYHRGSYDNGTLLGAARNDECRIDVIAQAWSVLSGAGAPKRREQAMQSVFKHLVDKKGRLVRLFWPPFDKGRQQPGYIKGYPPGIRENGGQYTHGALWSVLAMAKLGDNEKTWQLFSMLNPIHHGADPDTYRVEPYVIAADVYSVEPHRGQGGWTWYTGAAGWYYRAATEGILGLRHQGEKLFITPVLPKEWNEYSAQWRYQSATYRITVDYNSKTGKKMMVYLDGDKVARPENGIALATKGKHEIRIVLPRHE</sequence>
<dbReference type="Gene3D" id="2.60.420.10">
    <property type="entry name" value="Maltose phosphorylase, domain 3"/>
    <property type="match status" value="1"/>
</dbReference>
<dbReference type="PANTHER" id="PTHR37469:SF2">
    <property type="entry name" value="CELLOBIONIC ACID PHOSPHORYLASE"/>
    <property type="match status" value="1"/>
</dbReference>
<name>A0A1U9JT67_9HYPH</name>
<dbReference type="GO" id="GO:0030246">
    <property type="term" value="F:carbohydrate binding"/>
    <property type="evidence" value="ECO:0007669"/>
    <property type="project" value="InterPro"/>
</dbReference>
<dbReference type="PANTHER" id="PTHR37469">
    <property type="entry name" value="CELLOBIONIC ACID PHOSPHORYLASE-RELATED"/>
    <property type="match status" value="1"/>
</dbReference>
<keyword evidence="1" id="KW-0328">Glycosyltransferase</keyword>
<dbReference type="InterPro" id="IPR008928">
    <property type="entry name" value="6-hairpin_glycosidase_sf"/>
</dbReference>
<dbReference type="InterPro" id="IPR037824">
    <property type="entry name" value="GH94N_2_NdvB"/>
</dbReference>
<dbReference type="SUPFAM" id="SSF48208">
    <property type="entry name" value="Six-hairpin glycosidases"/>
    <property type="match status" value="1"/>
</dbReference>
<dbReference type="InterPro" id="IPR037820">
    <property type="entry name" value="GH94N_NdvB"/>
</dbReference>
<dbReference type="EMBL" id="CP017315">
    <property type="protein sequence ID" value="AQS41058.1"/>
    <property type="molecule type" value="Genomic_DNA"/>
</dbReference>
<dbReference type="CDD" id="cd11753">
    <property type="entry name" value="GH94N_ChvB_NdvB_2_like"/>
    <property type="match status" value="1"/>
</dbReference>
<dbReference type="InterPro" id="IPR052047">
    <property type="entry name" value="GH94_Enzymes"/>
</dbReference>
<evidence type="ECO:0000313" key="9">
    <source>
        <dbReference type="Proteomes" id="UP000188912"/>
    </source>
</evidence>
<organism evidence="8 9">
    <name type="scientific">Candidatus Tokpelaia hoelldobleri</name>
    <dbReference type="NCBI Taxonomy" id="1902579"/>
    <lineage>
        <taxon>Bacteria</taxon>
        <taxon>Pseudomonadati</taxon>
        <taxon>Pseudomonadota</taxon>
        <taxon>Alphaproteobacteria</taxon>
        <taxon>Hyphomicrobiales</taxon>
        <taxon>Candidatus Tokpelaia</taxon>
    </lineage>
</organism>
<dbReference type="Pfam" id="PF17167">
    <property type="entry name" value="Glyco_hydro_94"/>
    <property type="match status" value="1"/>
</dbReference>
<feature type="domain" description="Glycosyl hydrolase 94 catalytic" evidence="7">
    <location>
        <begin position="2351"/>
        <end position="2772"/>
    </location>
</feature>
<dbReference type="Proteomes" id="UP000188912">
    <property type="component" value="Chromosome"/>
</dbReference>
<keyword evidence="4" id="KW-0812">Transmembrane</keyword>
<dbReference type="Pfam" id="PF10091">
    <property type="entry name" value="Glycoamylase"/>
    <property type="match status" value="1"/>
</dbReference>
<keyword evidence="9" id="KW-1185">Reference proteome</keyword>
<evidence type="ECO:0000259" key="7">
    <source>
        <dbReference type="Pfam" id="PF17167"/>
    </source>
</evidence>
<evidence type="ECO:0000256" key="2">
    <source>
        <dbReference type="ARBA" id="ARBA00022679"/>
    </source>
</evidence>
<gene>
    <name evidence="8" type="primary">ndvB</name>
    <name evidence="8" type="ORF">BHV28_03420</name>
</gene>
<feature type="domain" description="Glycosyl hydrolase 94 supersandwich" evidence="5">
    <location>
        <begin position="2067"/>
        <end position="2335"/>
    </location>
</feature>
<protein>
    <submittedName>
        <fullName evidence="8">Cyclic beta-1,2-glucan synthetase</fullName>
    </submittedName>
</protein>
<dbReference type="Gene3D" id="2.70.98.40">
    <property type="entry name" value="Glycoside hydrolase, family 65, N-terminal domain"/>
    <property type="match status" value="2"/>
</dbReference>
<dbReference type="Gene3D" id="1.50.10.10">
    <property type="match status" value="1"/>
</dbReference>
<dbReference type="InterPro" id="IPR037018">
    <property type="entry name" value="GH65_N"/>
</dbReference>
<evidence type="ECO:0000256" key="4">
    <source>
        <dbReference type="SAM" id="Phobius"/>
    </source>
</evidence>
<dbReference type="InterPro" id="IPR019282">
    <property type="entry name" value="Glycoamylase-like_cons_dom"/>
</dbReference>
<keyword evidence="4" id="KW-1133">Transmembrane helix</keyword>
<dbReference type="SUPFAM" id="SSF74650">
    <property type="entry name" value="Galactose mutarotase-like"/>
    <property type="match status" value="2"/>
</dbReference>
<evidence type="ECO:0000259" key="6">
    <source>
        <dbReference type="Pfam" id="PF10091"/>
    </source>
</evidence>
<reference evidence="8 9" key="2">
    <citation type="journal article" date="2016" name="Sci. Rep.">
        <title>The genome of Rhizobiales bacteria in predatory ants reveals urease gene functions but no genes for nitrogen fixation.</title>
        <authorList>
            <person name="Neuvonen M.M."/>
            <person name="Tamarit D."/>
            <person name="Naslund K."/>
            <person name="Liebig J."/>
            <person name="Feldhaar H."/>
            <person name="Moran N.A."/>
            <person name="Guy L."/>
            <person name="Andersson S.G."/>
        </authorList>
    </citation>
    <scope>NUCLEOTIDE SEQUENCE [LARGE SCALE GENOMIC DNA]</scope>
    <source>
        <strain evidence="8 9">Hsal</strain>
    </source>
</reference>
<dbReference type="SMART" id="SM01068">
    <property type="entry name" value="CBM_X"/>
    <property type="match status" value="2"/>
</dbReference>
<dbReference type="CDD" id="cd11756">
    <property type="entry name" value="GH94N_ChvB_NdvB_1_like"/>
    <property type="match status" value="1"/>
</dbReference>
<reference evidence="8 9" key="1">
    <citation type="journal article" date="2010" name="Science">
        <title>Genomic comparison of the ants Camponotus floridanus and Harpegnathos saltator.</title>
        <authorList>
            <person name="Bonasio R."/>
            <person name="Zhang G."/>
            <person name="Ye C."/>
            <person name="Mutti N.S."/>
            <person name="Fang X."/>
            <person name="Qin N."/>
            <person name="Donahue G."/>
            <person name="Yang P."/>
            <person name="Li Q."/>
            <person name="Li C."/>
            <person name="Zhang P."/>
            <person name="Huang Z."/>
            <person name="Berger S.L."/>
            <person name="Reinberg D."/>
            <person name="Wang J."/>
            <person name="Liebig J."/>
        </authorList>
    </citation>
    <scope>NUCLEOTIDE SEQUENCE [LARGE SCALE GENOMIC DNA]</scope>
    <source>
        <strain evidence="8 9">Hsal</strain>
    </source>
</reference>
<feature type="transmembrane region" description="Helical" evidence="4">
    <location>
        <begin position="403"/>
        <end position="424"/>
    </location>
</feature>
<dbReference type="Pfam" id="PF06165">
    <property type="entry name" value="GH94_b-supersand"/>
    <property type="match status" value="2"/>
</dbReference>
<evidence type="ECO:0000256" key="3">
    <source>
        <dbReference type="SAM" id="MobiDB-lite"/>
    </source>
</evidence>